<dbReference type="GO" id="GO:0019843">
    <property type="term" value="F:rRNA binding"/>
    <property type="evidence" value="ECO:0007669"/>
    <property type="project" value="UniProtKB-KW"/>
</dbReference>
<dbReference type="CDD" id="cd00593">
    <property type="entry name" value="RIBOc"/>
    <property type="match status" value="1"/>
</dbReference>
<feature type="domain" description="RNase III" evidence="17">
    <location>
        <begin position="10"/>
        <end position="137"/>
    </location>
</feature>
<feature type="binding site" evidence="15">
    <location>
        <position position="126"/>
    </location>
    <ligand>
        <name>Mg(2+)</name>
        <dbReference type="ChEBI" id="CHEBI:18420"/>
    </ligand>
</feature>
<keyword evidence="19" id="KW-1185">Reference proteome</keyword>
<dbReference type="GO" id="GO:0006397">
    <property type="term" value="P:mRNA processing"/>
    <property type="evidence" value="ECO:0007669"/>
    <property type="project" value="UniProtKB-UniRule"/>
</dbReference>
<feature type="binding site" evidence="15">
    <location>
        <position position="50"/>
    </location>
    <ligand>
        <name>Mg(2+)</name>
        <dbReference type="ChEBI" id="CHEBI:18420"/>
    </ligand>
</feature>
<evidence type="ECO:0000259" key="17">
    <source>
        <dbReference type="PROSITE" id="PS50142"/>
    </source>
</evidence>
<dbReference type="SMART" id="SM00535">
    <property type="entry name" value="RIBOc"/>
    <property type="match status" value="1"/>
</dbReference>
<dbReference type="GO" id="GO:0005737">
    <property type="term" value="C:cytoplasm"/>
    <property type="evidence" value="ECO:0007669"/>
    <property type="project" value="UniProtKB-SubCell"/>
</dbReference>
<comment type="similarity">
    <text evidence="3">Belongs to the ribonuclease III family.</text>
</comment>
<dbReference type="RefSeq" id="WP_067214745.1">
    <property type="nucleotide sequence ID" value="NZ_JAJGNR010000005.1"/>
</dbReference>
<dbReference type="SUPFAM" id="SSF54768">
    <property type="entry name" value="dsRNA-binding domain-like"/>
    <property type="match status" value="1"/>
</dbReference>
<gene>
    <name evidence="15" type="primary">rnc</name>
    <name evidence="18" type="ORF">SAMN05421512_104319</name>
</gene>
<dbReference type="GO" id="GO:0042802">
    <property type="term" value="F:identical protein binding"/>
    <property type="evidence" value="ECO:0007669"/>
    <property type="project" value="UniProtKB-ARBA"/>
</dbReference>
<accession>A0A285S912</accession>
<dbReference type="SUPFAM" id="SSF69065">
    <property type="entry name" value="RNase III domain-like"/>
    <property type="match status" value="1"/>
</dbReference>
<feature type="active site" evidence="15">
    <location>
        <position position="54"/>
    </location>
</feature>
<dbReference type="PANTHER" id="PTHR11207">
    <property type="entry name" value="RIBONUCLEASE III"/>
    <property type="match status" value="1"/>
</dbReference>
<keyword evidence="14 15" id="KW-0694">RNA-binding</keyword>
<evidence type="ECO:0000256" key="10">
    <source>
        <dbReference type="ARBA" id="ARBA00022723"/>
    </source>
</evidence>
<dbReference type="GO" id="GO:0046872">
    <property type="term" value="F:metal ion binding"/>
    <property type="evidence" value="ECO:0007669"/>
    <property type="project" value="UniProtKB-KW"/>
</dbReference>
<dbReference type="OrthoDB" id="9805026at2"/>
<dbReference type="GO" id="GO:0010468">
    <property type="term" value="P:regulation of gene expression"/>
    <property type="evidence" value="ECO:0007669"/>
    <property type="project" value="TreeGrafter"/>
</dbReference>
<feature type="active site" evidence="15">
    <location>
        <position position="126"/>
    </location>
</feature>
<dbReference type="GO" id="GO:0004525">
    <property type="term" value="F:ribonuclease III activity"/>
    <property type="evidence" value="ECO:0007669"/>
    <property type="project" value="UniProtKB-UniRule"/>
</dbReference>
<comment type="function">
    <text evidence="15">Digests double-stranded RNA. Involved in the processing of primary rRNA transcript to yield the immediate precursors to the large and small rRNAs (23S and 16S). Processes some mRNAs, and tRNAs when they are encoded in the rRNA operon. Processes pre-crRNA and tracrRNA of type II CRISPR loci if present in the organism.</text>
</comment>
<dbReference type="Pfam" id="PF00035">
    <property type="entry name" value="dsrm"/>
    <property type="match status" value="1"/>
</dbReference>
<protein>
    <recommendedName>
        <fullName evidence="15">Ribonuclease 3</fullName>
        <ecNumber evidence="15">3.1.26.3</ecNumber>
    </recommendedName>
    <alternativeName>
        <fullName evidence="15">Ribonuclease III</fullName>
        <shortName evidence="15">RNase III</shortName>
    </alternativeName>
</protein>
<dbReference type="PROSITE" id="PS50142">
    <property type="entry name" value="RNASE_3_2"/>
    <property type="match status" value="1"/>
</dbReference>
<dbReference type="GO" id="GO:0008033">
    <property type="term" value="P:tRNA processing"/>
    <property type="evidence" value="ECO:0007669"/>
    <property type="project" value="UniProtKB-KW"/>
</dbReference>
<dbReference type="HAMAP" id="MF_00104">
    <property type="entry name" value="RNase_III"/>
    <property type="match status" value="1"/>
</dbReference>
<dbReference type="InterPro" id="IPR000999">
    <property type="entry name" value="RNase_III_dom"/>
</dbReference>
<dbReference type="InterPro" id="IPR011907">
    <property type="entry name" value="RNase_III"/>
</dbReference>
<evidence type="ECO:0000256" key="5">
    <source>
        <dbReference type="ARBA" id="ARBA00022490"/>
    </source>
</evidence>
<keyword evidence="8 15" id="KW-0819">tRNA processing</keyword>
<dbReference type="FunFam" id="1.10.1520.10:FF:000001">
    <property type="entry name" value="Ribonuclease 3"/>
    <property type="match status" value="1"/>
</dbReference>
<evidence type="ECO:0000256" key="15">
    <source>
        <dbReference type="HAMAP-Rule" id="MF_00104"/>
    </source>
</evidence>
<dbReference type="FunFam" id="3.30.160.20:FF:000003">
    <property type="entry name" value="Ribonuclease 3"/>
    <property type="match status" value="1"/>
</dbReference>
<proteinExistence type="inferred from homology"/>
<sequence>MSSDVQKKAEAQLQKRLGHDFRDSDLLSRALTHGSATARSGPATSYQRLEFLGDRVLGLAVATMLHKSFPKAEEGELARRLNQLVRKETCAEVARDLKLGDAIRLGESEAQTGGKRKMAILADVCEAVIAAVYLDGGLEAAQTLIERHWGPRMTGYNGPLRDAKTMLQEWAQGRGKAAPRYVMTERSGPDHAPNFTVQVEIDGYQPATGTGGSKRLAEQRAAETALLREGVWTETDIK</sequence>
<dbReference type="InterPro" id="IPR014720">
    <property type="entry name" value="dsRBD_dom"/>
</dbReference>
<dbReference type="Proteomes" id="UP000219331">
    <property type="component" value="Unassembled WGS sequence"/>
</dbReference>
<dbReference type="EMBL" id="OBML01000004">
    <property type="protein sequence ID" value="SOC04090.1"/>
    <property type="molecule type" value="Genomic_DNA"/>
</dbReference>
<evidence type="ECO:0000256" key="14">
    <source>
        <dbReference type="ARBA" id="ARBA00022884"/>
    </source>
</evidence>
<evidence type="ECO:0000256" key="1">
    <source>
        <dbReference type="ARBA" id="ARBA00000109"/>
    </source>
</evidence>
<evidence type="ECO:0000256" key="2">
    <source>
        <dbReference type="ARBA" id="ARBA00004496"/>
    </source>
</evidence>
<evidence type="ECO:0000256" key="13">
    <source>
        <dbReference type="ARBA" id="ARBA00022842"/>
    </source>
</evidence>
<keyword evidence="6 15" id="KW-0698">rRNA processing</keyword>
<comment type="catalytic activity">
    <reaction evidence="1 15">
        <text>Endonucleolytic cleavage to 5'-phosphomonoester.</text>
        <dbReference type="EC" id="3.1.26.3"/>
    </reaction>
</comment>
<dbReference type="EC" id="3.1.26.3" evidence="15"/>
<dbReference type="PROSITE" id="PS00517">
    <property type="entry name" value="RNASE_3_1"/>
    <property type="match status" value="1"/>
</dbReference>
<dbReference type="Pfam" id="PF14622">
    <property type="entry name" value="Ribonucleas_3_3"/>
    <property type="match status" value="1"/>
</dbReference>
<organism evidence="18 19">
    <name type="scientific">Stappia indica</name>
    <dbReference type="NCBI Taxonomy" id="538381"/>
    <lineage>
        <taxon>Bacteria</taxon>
        <taxon>Pseudomonadati</taxon>
        <taxon>Pseudomonadota</taxon>
        <taxon>Alphaproteobacteria</taxon>
        <taxon>Hyphomicrobiales</taxon>
        <taxon>Stappiaceae</taxon>
        <taxon>Stappia</taxon>
    </lineage>
</organism>
<keyword evidence="10 15" id="KW-0479">Metal-binding</keyword>
<comment type="cofactor">
    <cofactor evidence="15">
        <name>Mg(2+)</name>
        <dbReference type="ChEBI" id="CHEBI:18420"/>
    </cofactor>
</comment>
<evidence type="ECO:0000256" key="8">
    <source>
        <dbReference type="ARBA" id="ARBA00022694"/>
    </source>
</evidence>
<evidence type="ECO:0000256" key="4">
    <source>
        <dbReference type="ARBA" id="ARBA00011738"/>
    </source>
</evidence>
<dbReference type="STRING" id="538381.GCA_001696535_00076"/>
<dbReference type="NCBIfam" id="TIGR02191">
    <property type="entry name" value="RNaseIII"/>
    <property type="match status" value="1"/>
</dbReference>
<dbReference type="GO" id="GO:0003725">
    <property type="term" value="F:double-stranded RNA binding"/>
    <property type="evidence" value="ECO:0007669"/>
    <property type="project" value="TreeGrafter"/>
</dbReference>
<evidence type="ECO:0000256" key="9">
    <source>
        <dbReference type="ARBA" id="ARBA00022722"/>
    </source>
</evidence>
<feature type="binding site" evidence="15">
    <location>
        <position position="123"/>
    </location>
    <ligand>
        <name>Mg(2+)</name>
        <dbReference type="ChEBI" id="CHEBI:18420"/>
    </ligand>
</feature>
<evidence type="ECO:0000256" key="11">
    <source>
        <dbReference type="ARBA" id="ARBA00022759"/>
    </source>
</evidence>
<evidence type="ECO:0000256" key="3">
    <source>
        <dbReference type="ARBA" id="ARBA00010183"/>
    </source>
</evidence>
<dbReference type="Gene3D" id="3.30.160.20">
    <property type="match status" value="1"/>
</dbReference>
<keyword evidence="11 15" id="KW-0255">Endonuclease</keyword>
<reference evidence="18 19" key="1">
    <citation type="submission" date="2017-08" db="EMBL/GenBank/DDBJ databases">
        <authorList>
            <person name="de Groot N.N."/>
        </authorList>
    </citation>
    <scope>NUCLEOTIDE SEQUENCE [LARGE SCALE GENOMIC DNA]</scope>
    <source>
        <strain evidence="18 19">USBA 352</strain>
    </source>
</reference>
<dbReference type="SMART" id="SM00358">
    <property type="entry name" value="DSRM"/>
    <property type="match status" value="1"/>
</dbReference>
<dbReference type="PROSITE" id="PS50137">
    <property type="entry name" value="DS_RBD"/>
    <property type="match status" value="1"/>
</dbReference>
<keyword evidence="13 15" id="KW-0460">Magnesium</keyword>
<dbReference type="Gene3D" id="1.10.1520.10">
    <property type="entry name" value="Ribonuclease III domain"/>
    <property type="match status" value="1"/>
</dbReference>
<evidence type="ECO:0000256" key="7">
    <source>
        <dbReference type="ARBA" id="ARBA00022664"/>
    </source>
</evidence>
<keyword evidence="7 15" id="KW-0507">mRNA processing</keyword>
<dbReference type="PANTHER" id="PTHR11207:SF0">
    <property type="entry name" value="RIBONUCLEASE 3"/>
    <property type="match status" value="1"/>
</dbReference>
<evidence type="ECO:0000313" key="18">
    <source>
        <dbReference type="EMBL" id="SOC04090.1"/>
    </source>
</evidence>
<dbReference type="CDD" id="cd10845">
    <property type="entry name" value="DSRM_RNAse_III_family"/>
    <property type="match status" value="1"/>
</dbReference>
<evidence type="ECO:0000256" key="6">
    <source>
        <dbReference type="ARBA" id="ARBA00022552"/>
    </source>
</evidence>
<keyword evidence="12 15" id="KW-0378">Hydrolase</keyword>
<evidence type="ECO:0000256" key="12">
    <source>
        <dbReference type="ARBA" id="ARBA00022801"/>
    </source>
</evidence>
<evidence type="ECO:0000259" key="16">
    <source>
        <dbReference type="PROSITE" id="PS50137"/>
    </source>
</evidence>
<dbReference type="GO" id="GO:0006364">
    <property type="term" value="P:rRNA processing"/>
    <property type="evidence" value="ECO:0007669"/>
    <property type="project" value="UniProtKB-UniRule"/>
</dbReference>
<feature type="domain" description="DRBM" evidence="16">
    <location>
        <begin position="162"/>
        <end position="226"/>
    </location>
</feature>
<name>A0A285S912_9HYPH</name>
<comment type="subcellular location">
    <subcellularLocation>
        <location evidence="2 15">Cytoplasm</location>
    </subcellularLocation>
</comment>
<evidence type="ECO:0000313" key="19">
    <source>
        <dbReference type="Proteomes" id="UP000219331"/>
    </source>
</evidence>
<comment type="subunit">
    <text evidence="4 15">Homodimer.</text>
</comment>
<dbReference type="InterPro" id="IPR036389">
    <property type="entry name" value="RNase_III_sf"/>
</dbReference>
<keyword evidence="15" id="KW-0699">rRNA-binding</keyword>
<keyword evidence="9 15" id="KW-0540">Nuclease</keyword>
<dbReference type="AlphaFoldDB" id="A0A285S912"/>
<keyword evidence="5 15" id="KW-0963">Cytoplasm</keyword>